<keyword evidence="3" id="KW-0732">Signal</keyword>
<dbReference type="PRINTS" id="PR00922">
    <property type="entry name" value="DADACBPTASE3"/>
</dbReference>
<evidence type="ECO:0000313" key="5">
    <source>
        <dbReference type="Proteomes" id="UP001209681"/>
    </source>
</evidence>
<proteinExistence type="inferred from homology"/>
<dbReference type="InterPro" id="IPR012338">
    <property type="entry name" value="Beta-lactam/transpept-like"/>
</dbReference>
<feature type="signal peptide" evidence="3">
    <location>
        <begin position="1"/>
        <end position="20"/>
    </location>
</feature>
<keyword evidence="5" id="KW-1185">Reference proteome</keyword>
<sequence length="416" mass="46061">MRCYRLLVMLILLQPTLSLADPPSSERAWVLKTPSGEILSEQNPEQAMIPASILKVLTSLYALETLGAEYRIPTLLSTGNDGSLVVQAEADPLMTSGPLKNLAQQLASHTQKRHFTQLVIDVSAFEHKLPVDGRCHTSQRTYNAPLSPFAVNFNTVAFQIKGGEILSAERETPLLPMVLEPIRASRMASGRIALPSENDFPLQYAASMLRFFLEEEGFSFENTENSFRDSAPRIPDTPILEVLSPFTIEDIVHQLMAYSNNVMANQLMLTTALRDQYDAGNTTSGPMGLDEARKRFASFIGRQLGIDDFTVEEGSGLSRKNLISAREMMKALHAFSPYMSLMRQEPSGWYKTGTLSDVRTRAGYLRGPGGWYPYVLMTHRENDAYSLYLKTLQQTAGSGSRLSHSANSAAKNPATN</sequence>
<dbReference type="PANTHER" id="PTHR30023:SF0">
    <property type="entry name" value="PENICILLIN-SENSITIVE CARBOXYPEPTIDASE A"/>
    <property type="match status" value="1"/>
</dbReference>
<gene>
    <name evidence="4" type="ORF">OOT00_11855</name>
</gene>
<comment type="caution">
    <text evidence="4">The sequence shown here is derived from an EMBL/GenBank/DDBJ whole genome shotgun (WGS) entry which is preliminary data.</text>
</comment>
<dbReference type="Pfam" id="PF02113">
    <property type="entry name" value="Peptidase_S13"/>
    <property type="match status" value="2"/>
</dbReference>
<dbReference type="PANTHER" id="PTHR30023">
    <property type="entry name" value="D-ALANYL-D-ALANINE CARBOXYPEPTIDASE"/>
    <property type="match status" value="1"/>
</dbReference>
<dbReference type="Gene3D" id="3.40.710.10">
    <property type="entry name" value="DD-peptidase/beta-lactamase superfamily"/>
    <property type="match status" value="2"/>
</dbReference>
<dbReference type="GO" id="GO:0009002">
    <property type="term" value="F:serine-type D-Ala-D-Ala carboxypeptidase activity"/>
    <property type="evidence" value="ECO:0007669"/>
    <property type="project" value="UniProtKB-EC"/>
</dbReference>
<dbReference type="EC" id="3.4.16.4" evidence="4"/>
<protein>
    <submittedName>
        <fullName evidence="4">D-alanyl-D-alanine carboxypeptidase</fullName>
        <ecNumber evidence="4">3.4.16.4</ecNumber>
    </submittedName>
</protein>
<evidence type="ECO:0000256" key="3">
    <source>
        <dbReference type="SAM" id="SignalP"/>
    </source>
</evidence>
<evidence type="ECO:0000256" key="1">
    <source>
        <dbReference type="ARBA" id="ARBA00006096"/>
    </source>
</evidence>
<evidence type="ECO:0000313" key="4">
    <source>
        <dbReference type="EMBL" id="MCW7754677.1"/>
    </source>
</evidence>
<keyword evidence="4" id="KW-0121">Carboxypeptidase</keyword>
<reference evidence="4 5" key="1">
    <citation type="submission" date="2022-11" db="EMBL/GenBank/DDBJ databases">
        <title>Desulfobotulus tamanensis H1 sp. nov. - anaerobic, alkaliphilic, sulphate reducing bacterium isolated from terrestrial mud volcano.</title>
        <authorList>
            <person name="Frolova A."/>
            <person name="Merkel A.Y."/>
            <person name="Slobodkin A.I."/>
        </authorList>
    </citation>
    <scope>NUCLEOTIDE SEQUENCE [LARGE SCALE GENOMIC DNA]</scope>
    <source>
        <strain evidence="4 5">H1</strain>
    </source>
</reference>
<comment type="similarity">
    <text evidence="1">Belongs to the peptidase S13 family.</text>
</comment>
<dbReference type="Proteomes" id="UP001209681">
    <property type="component" value="Unassembled WGS sequence"/>
</dbReference>
<keyword evidence="2 4" id="KW-0378">Hydrolase</keyword>
<dbReference type="SUPFAM" id="SSF56601">
    <property type="entry name" value="beta-lactamase/transpeptidase-like"/>
    <property type="match status" value="1"/>
</dbReference>
<dbReference type="RefSeq" id="WP_265425590.1">
    <property type="nucleotide sequence ID" value="NZ_JAPFPW010000014.1"/>
</dbReference>
<name>A0ABT3NB38_9BACT</name>
<accession>A0ABT3NB38</accession>
<organism evidence="4 5">
    <name type="scientific">Desulfobotulus pelophilus</name>
    <dbReference type="NCBI Taxonomy" id="2823377"/>
    <lineage>
        <taxon>Bacteria</taxon>
        <taxon>Pseudomonadati</taxon>
        <taxon>Thermodesulfobacteriota</taxon>
        <taxon>Desulfobacteria</taxon>
        <taxon>Desulfobacterales</taxon>
        <taxon>Desulfobacteraceae</taxon>
        <taxon>Desulfobotulus</taxon>
    </lineage>
</organism>
<dbReference type="InterPro" id="IPR000667">
    <property type="entry name" value="Peptidase_S13"/>
</dbReference>
<feature type="chain" id="PRO_5046350188" evidence="3">
    <location>
        <begin position="21"/>
        <end position="416"/>
    </location>
</feature>
<keyword evidence="4" id="KW-0645">Protease</keyword>
<dbReference type="EMBL" id="JAPFPW010000014">
    <property type="protein sequence ID" value="MCW7754677.1"/>
    <property type="molecule type" value="Genomic_DNA"/>
</dbReference>
<evidence type="ECO:0000256" key="2">
    <source>
        <dbReference type="ARBA" id="ARBA00022801"/>
    </source>
</evidence>